<feature type="domain" description="Cation efflux protein transmembrane" evidence="10">
    <location>
        <begin position="18"/>
        <end position="209"/>
    </location>
</feature>
<dbReference type="Gene3D" id="1.20.1510.10">
    <property type="entry name" value="Cation efflux protein transmembrane domain"/>
    <property type="match status" value="1"/>
</dbReference>
<name>A0A2D3WC68_9BACT</name>
<dbReference type="NCBIfam" id="TIGR01297">
    <property type="entry name" value="CDF"/>
    <property type="match status" value="1"/>
</dbReference>
<evidence type="ECO:0000259" key="10">
    <source>
        <dbReference type="Pfam" id="PF01545"/>
    </source>
</evidence>
<dbReference type="InterPro" id="IPR036837">
    <property type="entry name" value="Cation_efflux_CTD_sf"/>
</dbReference>
<feature type="transmembrane region" description="Helical" evidence="9">
    <location>
        <begin position="152"/>
        <end position="177"/>
    </location>
</feature>
<dbReference type="InterPro" id="IPR050681">
    <property type="entry name" value="CDF/SLC30A"/>
</dbReference>
<evidence type="ECO:0000256" key="6">
    <source>
        <dbReference type="ARBA" id="ARBA00022989"/>
    </source>
</evidence>
<evidence type="ECO:0000256" key="7">
    <source>
        <dbReference type="ARBA" id="ARBA00023065"/>
    </source>
</evidence>
<dbReference type="GO" id="GO:0005385">
    <property type="term" value="F:zinc ion transmembrane transporter activity"/>
    <property type="evidence" value="ECO:0007669"/>
    <property type="project" value="TreeGrafter"/>
</dbReference>
<dbReference type="InterPro" id="IPR027470">
    <property type="entry name" value="Cation_efflux_CTD"/>
</dbReference>
<sequence>MEHHHHHHHDSSISGGKLLFSVILNLFITIAQFIGGILSGSLALLSDALHNFSDVMSLIISYYAHRLSHRPQSLTQTFGFKRAEILAALFNASVLIAVSIYLIIESIQRFITPQAIESTWVMGLAAMGIAVNGLSAWLLHRDAGHNLNIRSAYLHLMGDLMTSFAVLAGGAMIYFYGWYWIDPLLSLLISFYLIRSSYGIVRESGGMLMQFSPEHIRVEAIVEKVKEFDAIESIHHIHLWQLDDETVFLEARLNFYEDLTLSATDCILHDVTHALEDIGIAHTTFQCEVGRDGRETVLERCRHH</sequence>
<keyword evidence="5" id="KW-0862">Zinc</keyword>
<dbReference type="InterPro" id="IPR058533">
    <property type="entry name" value="Cation_efflux_TM"/>
</dbReference>
<gene>
    <name evidence="12" type="ORF">CFH83_10865</name>
</gene>
<dbReference type="AlphaFoldDB" id="A0A2D3WC68"/>
<comment type="caution">
    <text evidence="12">The sequence shown here is derived from an EMBL/GenBank/DDBJ whole genome shotgun (WGS) entry which is preliminary data.</text>
</comment>
<dbReference type="SUPFAM" id="SSF161111">
    <property type="entry name" value="Cation efflux protein transmembrane domain-like"/>
    <property type="match status" value="1"/>
</dbReference>
<evidence type="ECO:0000256" key="4">
    <source>
        <dbReference type="ARBA" id="ARBA00022692"/>
    </source>
</evidence>
<dbReference type="Pfam" id="PF16916">
    <property type="entry name" value="ZT_dimer"/>
    <property type="match status" value="1"/>
</dbReference>
<feature type="transmembrane region" description="Helical" evidence="9">
    <location>
        <begin position="183"/>
        <end position="201"/>
    </location>
</feature>
<keyword evidence="7" id="KW-0406">Ion transport</keyword>
<keyword evidence="4 9" id="KW-0812">Transmembrane</keyword>
<evidence type="ECO:0000256" key="3">
    <source>
        <dbReference type="ARBA" id="ARBA00022448"/>
    </source>
</evidence>
<keyword evidence="8 9" id="KW-0472">Membrane</keyword>
<dbReference type="EMBL" id="DLUI01000157">
    <property type="protein sequence ID" value="DAB37495.1"/>
    <property type="molecule type" value="Genomic_DNA"/>
</dbReference>
<evidence type="ECO:0000256" key="8">
    <source>
        <dbReference type="ARBA" id="ARBA00023136"/>
    </source>
</evidence>
<evidence type="ECO:0000259" key="11">
    <source>
        <dbReference type="Pfam" id="PF16916"/>
    </source>
</evidence>
<feature type="domain" description="Cation efflux protein cytoplasmic" evidence="11">
    <location>
        <begin position="213"/>
        <end position="288"/>
    </location>
</feature>
<evidence type="ECO:0000256" key="5">
    <source>
        <dbReference type="ARBA" id="ARBA00022906"/>
    </source>
</evidence>
<evidence type="ECO:0000313" key="12">
    <source>
        <dbReference type="EMBL" id="DAB37495.1"/>
    </source>
</evidence>
<evidence type="ECO:0000256" key="9">
    <source>
        <dbReference type="SAM" id="Phobius"/>
    </source>
</evidence>
<dbReference type="Proteomes" id="UP000228859">
    <property type="component" value="Unassembled WGS sequence"/>
</dbReference>
<dbReference type="GO" id="GO:0005886">
    <property type="term" value="C:plasma membrane"/>
    <property type="evidence" value="ECO:0007669"/>
    <property type="project" value="TreeGrafter"/>
</dbReference>
<feature type="transmembrane region" description="Helical" evidence="9">
    <location>
        <begin position="18"/>
        <end position="42"/>
    </location>
</feature>
<keyword evidence="3" id="KW-0813">Transport</keyword>
<evidence type="ECO:0000313" key="13">
    <source>
        <dbReference type="Proteomes" id="UP000228859"/>
    </source>
</evidence>
<dbReference type="PANTHER" id="PTHR11562:SF17">
    <property type="entry name" value="RE54080P-RELATED"/>
    <property type="match status" value="1"/>
</dbReference>
<keyword evidence="6 9" id="KW-1133">Transmembrane helix</keyword>
<keyword evidence="5" id="KW-0864">Zinc transport</keyword>
<feature type="transmembrane region" description="Helical" evidence="9">
    <location>
        <begin position="119"/>
        <end position="140"/>
    </location>
</feature>
<feature type="transmembrane region" description="Helical" evidence="9">
    <location>
        <begin position="85"/>
        <end position="104"/>
    </location>
</feature>
<dbReference type="PANTHER" id="PTHR11562">
    <property type="entry name" value="CATION EFFLUX PROTEIN/ ZINC TRANSPORTER"/>
    <property type="match status" value="1"/>
</dbReference>
<dbReference type="Pfam" id="PF01545">
    <property type="entry name" value="Cation_efflux"/>
    <property type="match status" value="1"/>
</dbReference>
<comment type="subcellular location">
    <subcellularLocation>
        <location evidence="1">Membrane</location>
        <topology evidence="1">Multi-pass membrane protein</topology>
    </subcellularLocation>
</comment>
<accession>A0A2D3WC68</accession>
<organism evidence="12 13">
    <name type="scientific">Sulfuricurvum kujiense</name>
    <dbReference type="NCBI Taxonomy" id="148813"/>
    <lineage>
        <taxon>Bacteria</taxon>
        <taxon>Pseudomonadati</taxon>
        <taxon>Campylobacterota</taxon>
        <taxon>Epsilonproteobacteria</taxon>
        <taxon>Campylobacterales</taxon>
        <taxon>Sulfurimonadaceae</taxon>
        <taxon>Sulfuricurvum</taxon>
    </lineage>
</organism>
<evidence type="ECO:0000256" key="2">
    <source>
        <dbReference type="ARBA" id="ARBA00008873"/>
    </source>
</evidence>
<protein>
    <submittedName>
        <fullName evidence="12">Cation transporter</fullName>
    </submittedName>
</protein>
<dbReference type="SUPFAM" id="SSF160240">
    <property type="entry name" value="Cation efflux protein cytoplasmic domain-like"/>
    <property type="match status" value="1"/>
</dbReference>
<dbReference type="InterPro" id="IPR027469">
    <property type="entry name" value="Cation_efflux_TMD_sf"/>
</dbReference>
<reference evidence="12 13" key="1">
    <citation type="journal article" date="2017" name="Front. Microbiol.">
        <title>Comparative Genomic Analysis of the Class Epsilonproteobacteria and Proposed Reclassification to Epsilonbacteraeota (phyl. nov.).</title>
        <authorList>
            <person name="Waite D.W."/>
            <person name="Vanwonterghem I."/>
            <person name="Rinke C."/>
            <person name="Parks D.H."/>
            <person name="Zhang Y."/>
            <person name="Takai K."/>
            <person name="Sievert S.M."/>
            <person name="Simon J."/>
            <person name="Campbell B.J."/>
            <person name="Hanson T.E."/>
            <person name="Woyke T."/>
            <person name="Klotz M.G."/>
            <person name="Hugenholtz P."/>
        </authorList>
    </citation>
    <scope>NUCLEOTIDE SEQUENCE [LARGE SCALE GENOMIC DNA]</scope>
    <source>
        <strain evidence="12">UBA12443</strain>
    </source>
</reference>
<dbReference type="InterPro" id="IPR002524">
    <property type="entry name" value="Cation_efflux"/>
</dbReference>
<evidence type="ECO:0000256" key="1">
    <source>
        <dbReference type="ARBA" id="ARBA00004141"/>
    </source>
</evidence>
<comment type="similarity">
    <text evidence="2">Belongs to the cation diffusion facilitator (CDF) transporter (TC 2.A.4) family. SLC30A subfamily.</text>
</comment>
<proteinExistence type="inferred from homology"/>